<dbReference type="RefSeq" id="WP_135589294.1">
    <property type="nucleotide sequence ID" value="NZ_RQEP01000019.1"/>
</dbReference>
<keyword evidence="3" id="KW-1185">Reference proteome</keyword>
<accession>A0A4R9FLE1</accession>
<proteinExistence type="predicted"/>
<reference evidence="2" key="1">
    <citation type="journal article" date="2019" name="PLoS Negl. Trop. Dis.">
        <title>Revisiting the worldwide diversity of Leptospira species in the environment.</title>
        <authorList>
            <person name="Vincent A.T."/>
            <person name="Schiettekatte O."/>
            <person name="Bourhy P."/>
            <person name="Veyrier F.J."/>
            <person name="Picardeau M."/>
        </authorList>
    </citation>
    <scope>NUCLEOTIDE SEQUENCE [LARGE SCALE GENOMIC DNA]</scope>
    <source>
        <strain evidence="2">SSS9</strain>
    </source>
</reference>
<dbReference type="InterPro" id="IPR007372">
    <property type="entry name" value="Lipid/polyisoprenoid-bd_YceI"/>
</dbReference>
<evidence type="ECO:0000313" key="3">
    <source>
        <dbReference type="Proteomes" id="UP000297453"/>
    </source>
</evidence>
<dbReference type="AlphaFoldDB" id="A0A4R9FLE1"/>
<dbReference type="SMART" id="SM00867">
    <property type="entry name" value="YceI"/>
    <property type="match status" value="1"/>
</dbReference>
<evidence type="ECO:0000259" key="1">
    <source>
        <dbReference type="SMART" id="SM00867"/>
    </source>
</evidence>
<gene>
    <name evidence="2" type="ORF">EHO59_15105</name>
</gene>
<sequence length="183" mass="20283">MIKILLSILFLLYTFLVPIYSEELKLSEPKIEFTVIHPFKTVIGKCTGVNASPISLTANTNGVQIPKSVKIEIPVKEIRSGDENRDEHIMESLGYPTHNGISFVSTAISLTKDGEWSISGNLTINGRTKPIKSIASIHKDDHETTVSGKFQVLMSDFDVVAPSLLFAKAKDEVVIDYKFTFKP</sequence>
<organism evidence="2 3">
    <name type="scientific">Leptospira semungkisensis</name>
    <dbReference type="NCBI Taxonomy" id="2484985"/>
    <lineage>
        <taxon>Bacteria</taxon>
        <taxon>Pseudomonadati</taxon>
        <taxon>Spirochaetota</taxon>
        <taxon>Spirochaetia</taxon>
        <taxon>Leptospirales</taxon>
        <taxon>Leptospiraceae</taxon>
        <taxon>Leptospira</taxon>
    </lineage>
</organism>
<name>A0A4R9FLE1_9LEPT</name>
<protein>
    <submittedName>
        <fullName evidence="2">YceI family protein</fullName>
    </submittedName>
</protein>
<dbReference type="Gene3D" id="2.40.128.110">
    <property type="entry name" value="Lipid/polyisoprenoid-binding, YceI-like"/>
    <property type="match status" value="1"/>
</dbReference>
<feature type="domain" description="Lipid/polyisoprenoid-binding YceI-like" evidence="1">
    <location>
        <begin position="23"/>
        <end position="182"/>
    </location>
</feature>
<dbReference type="OrthoDB" id="328418at2"/>
<dbReference type="Proteomes" id="UP000297453">
    <property type="component" value="Unassembled WGS sequence"/>
</dbReference>
<dbReference type="EMBL" id="RQEP01000019">
    <property type="protein sequence ID" value="TGJ99203.1"/>
    <property type="molecule type" value="Genomic_DNA"/>
</dbReference>
<dbReference type="PANTHER" id="PTHR34406">
    <property type="entry name" value="PROTEIN YCEI"/>
    <property type="match status" value="1"/>
</dbReference>
<dbReference type="PANTHER" id="PTHR34406:SF1">
    <property type="entry name" value="PROTEIN YCEI"/>
    <property type="match status" value="1"/>
</dbReference>
<dbReference type="Pfam" id="PF04264">
    <property type="entry name" value="YceI"/>
    <property type="match status" value="1"/>
</dbReference>
<evidence type="ECO:0000313" key="2">
    <source>
        <dbReference type="EMBL" id="TGJ99203.1"/>
    </source>
</evidence>
<comment type="caution">
    <text evidence="2">The sequence shown here is derived from an EMBL/GenBank/DDBJ whole genome shotgun (WGS) entry which is preliminary data.</text>
</comment>
<dbReference type="SUPFAM" id="SSF101874">
    <property type="entry name" value="YceI-like"/>
    <property type="match status" value="1"/>
</dbReference>
<dbReference type="InterPro" id="IPR036761">
    <property type="entry name" value="TTHA0802/YceI-like_sf"/>
</dbReference>